<evidence type="ECO:0000256" key="2">
    <source>
        <dbReference type="SAM" id="SignalP"/>
    </source>
</evidence>
<keyword evidence="4" id="KW-1185">Reference proteome</keyword>
<organism evidence="3 4">
    <name type="scientific">Desulfofundulus thermosubterraneus DSM 16057</name>
    <dbReference type="NCBI Taxonomy" id="1121432"/>
    <lineage>
        <taxon>Bacteria</taxon>
        <taxon>Bacillati</taxon>
        <taxon>Bacillota</taxon>
        <taxon>Clostridia</taxon>
        <taxon>Eubacteriales</taxon>
        <taxon>Peptococcaceae</taxon>
        <taxon>Desulfofundulus</taxon>
    </lineage>
</organism>
<protein>
    <submittedName>
        <fullName evidence="3">Uncharacterized protein</fullName>
    </submittedName>
</protein>
<dbReference type="EMBL" id="FQZM01000060">
    <property type="protein sequence ID" value="SHJ77931.1"/>
    <property type="molecule type" value="Genomic_DNA"/>
</dbReference>
<keyword evidence="2" id="KW-0732">Signal</keyword>
<feature type="chain" id="PRO_5009919411" evidence="2">
    <location>
        <begin position="32"/>
        <end position="143"/>
    </location>
</feature>
<dbReference type="STRING" id="1121432.SAMN02745219_03314"/>
<evidence type="ECO:0000313" key="3">
    <source>
        <dbReference type="EMBL" id="SHJ77931.1"/>
    </source>
</evidence>
<evidence type="ECO:0000313" key="4">
    <source>
        <dbReference type="Proteomes" id="UP000184529"/>
    </source>
</evidence>
<feature type="transmembrane region" description="Helical" evidence="1">
    <location>
        <begin position="55"/>
        <end position="83"/>
    </location>
</feature>
<dbReference type="AlphaFoldDB" id="A0A1M6M3B2"/>
<dbReference type="Proteomes" id="UP000184529">
    <property type="component" value="Unassembled WGS sequence"/>
</dbReference>
<feature type="transmembrane region" description="Helical" evidence="1">
    <location>
        <begin position="103"/>
        <end position="122"/>
    </location>
</feature>
<keyword evidence="1" id="KW-0812">Transmembrane</keyword>
<accession>A0A1M6M3B2</accession>
<keyword evidence="1" id="KW-1133">Transmembrane helix</keyword>
<keyword evidence="1" id="KW-0472">Membrane</keyword>
<name>A0A1M6M3B2_9FIRM</name>
<evidence type="ECO:0000256" key="1">
    <source>
        <dbReference type="SAM" id="Phobius"/>
    </source>
</evidence>
<proteinExistence type="predicted"/>
<gene>
    <name evidence="3" type="ORF">SAMN02745219_03314</name>
</gene>
<reference evidence="4" key="1">
    <citation type="submission" date="2016-11" db="EMBL/GenBank/DDBJ databases">
        <authorList>
            <person name="Varghese N."/>
            <person name="Submissions S."/>
        </authorList>
    </citation>
    <scope>NUCLEOTIDE SEQUENCE [LARGE SCALE GENOMIC DNA]</scope>
    <source>
        <strain evidence="4">DSM 16057</strain>
    </source>
</reference>
<feature type="signal peptide" evidence="2">
    <location>
        <begin position="1"/>
        <end position="31"/>
    </location>
</feature>
<dbReference type="RefSeq" id="WP_072871264.1">
    <property type="nucleotide sequence ID" value="NZ_FQZM01000060.1"/>
</dbReference>
<dbReference type="OrthoDB" id="9838703at2"/>
<sequence>MRKTSSLCKHLLSFAFLFLVSLFCFAPAVLAAPSDLPPADLFKPDPQVVTTGGSAAVFIKVISWLVALVAGIYFAWALFHFVLHDLRDIFTGKADLKGKSTRFVALGVCFIILLLAITGQWYTVVQVVWDKIVTPLINTLGGK</sequence>